<keyword evidence="10" id="KW-0325">Glycoprotein</keyword>
<keyword evidence="8" id="KW-0130">Cell adhesion</keyword>
<dbReference type="InterPro" id="IPR002861">
    <property type="entry name" value="Reeler_dom"/>
</dbReference>
<organism evidence="15 16">
    <name type="scientific">Limulus polyphemus</name>
    <name type="common">Atlantic horseshoe crab</name>
    <dbReference type="NCBI Taxonomy" id="6850"/>
    <lineage>
        <taxon>Eukaryota</taxon>
        <taxon>Metazoa</taxon>
        <taxon>Ecdysozoa</taxon>
        <taxon>Arthropoda</taxon>
        <taxon>Chelicerata</taxon>
        <taxon>Merostomata</taxon>
        <taxon>Xiphosura</taxon>
        <taxon>Limulidae</taxon>
        <taxon>Limulus</taxon>
    </lineage>
</organism>
<dbReference type="Gene3D" id="2.60.40.2130">
    <property type="entry name" value="F-spondin domain"/>
    <property type="match status" value="1"/>
</dbReference>
<dbReference type="InterPro" id="IPR009465">
    <property type="entry name" value="Spondin_N"/>
</dbReference>
<evidence type="ECO:0000313" key="15">
    <source>
        <dbReference type="Proteomes" id="UP000694941"/>
    </source>
</evidence>
<evidence type="ECO:0000256" key="10">
    <source>
        <dbReference type="ARBA" id="ARBA00023180"/>
    </source>
</evidence>
<evidence type="ECO:0000256" key="4">
    <source>
        <dbReference type="ARBA" id="ARBA00022530"/>
    </source>
</evidence>
<dbReference type="Pfam" id="PF02014">
    <property type="entry name" value="Reeler"/>
    <property type="match status" value="1"/>
</dbReference>
<dbReference type="PROSITE" id="PS51019">
    <property type="entry name" value="REELIN"/>
    <property type="match status" value="1"/>
</dbReference>
<dbReference type="Gene3D" id="2.20.100.10">
    <property type="entry name" value="Thrombospondin type-1 (TSP1) repeat"/>
    <property type="match status" value="4"/>
</dbReference>
<evidence type="ECO:0000256" key="2">
    <source>
        <dbReference type="ARBA" id="ARBA00019594"/>
    </source>
</evidence>
<reference evidence="16" key="1">
    <citation type="submission" date="2025-08" db="UniProtKB">
        <authorList>
            <consortium name="RefSeq"/>
        </authorList>
    </citation>
    <scope>IDENTIFICATION</scope>
    <source>
        <tissue evidence="16">Muscle</tissue>
    </source>
</reference>
<dbReference type="Pfam" id="PF19028">
    <property type="entry name" value="TSP1_spondin"/>
    <property type="match status" value="1"/>
</dbReference>
<feature type="chain" id="PRO_5045703669" description="Spondin-1" evidence="12">
    <location>
        <begin position="24"/>
        <end position="724"/>
    </location>
</feature>
<keyword evidence="3" id="KW-0964">Secreted</keyword>
<accession>A0ABM1T6S2</accession>
<dbReference type="PANTHER" id="PTHR11311">
    <property type="entry name" value="SPONDIN"/>
    <property type="match status" value="1"/>
</dbReference>
<name>A0ABM1T6S2_LIMPO</name>
<dbReference type="SUPFAM" id="SSF82895">
    <property type="entry name" value="TSP-1 type 1 repeat"/>
    <property type="match status" value="4"/>
</dbReference>
<evidence type="ECO:0000256" key="9">
    <source>
        <dbReference type="ARBA" id="ARBA00023157"/>
    </source>
</evidence>
<keyword evidence="5" id="KW-0479">Metal-binding</keyword>
<dbReference type="InterPro" id="IPR038678">
    <property type="entry name" value="Spondin_N_sf"/>
</dbReference>
<dbReference type="Gene3D" id="2.60.40.4060">
    <property type="entry name" value="Reeler domain"/>
    <property type="match status" value="1"/>
</dbReference>
<dbReference type="GeneID" id="106467063"/>
<gene>
    <name evidence="16" type="primary">LOC106467063</name>
</gene>
<dbReference type="PROSITE" id="PS50092">
    <property type="entry name" value="TSP1"/>
    <property type="match status" value="4"/>
</dbReference>
<evidence type="ECO:0000256" key="7">
    <source>
        <dbReference type="ARBA" id="ARBA00022737"/>
    </source>
</evidence>
<proteinExistence type="predicted"/>
<dbReference type="SMART" id="SM00209">
    <property type="entry name" value="TSP1"/>
    <property type="match status" value="4"/>
</dbReference>
<dbReference type="PROSITE" id="PS51020">
    <property type="entry name" value="SPONDIN"/>
    <property type="match status" value="1"/>
</dbReference>
<dbReference type="CDD" id="cd08544">
    <property type="entry name" value="Reeler"/>
    <property type="match status" value="1"/>
</dbReference>
<dbReference type="PANTHER" id="PTHR11311:SF16">
    <property type="entry name" value="SPONDIN-1"/>
    <property type="match status" value="1"/>
</dbReference>
<feature type="signal peptide" evidence="12">
    <location>
        <begin position="1"/>
        <end position="23"/>
    </location>
</feature>
<evidence type="ECO:0000259" key="14">
    <source>
        <dbReference type="PROSITE" id="PS51020"/>
    </source>
</evidence>
<dbReference type="InterPro" id="IPR051418">
    <property type="entry name" value="Spondin/Thrombospondin_T1"/>
</dbReference>
<evidence type="ECO:0000313" key="16">
    <source>
        <dbReference type="RefSeq" id="XP_022251578.1"/>
    </source>
</evidence>
<comment type="subcellular location">
    <subcellularLocation>
        <location evidence="1">Secreted</location>
        <location evidence="1">Extracellular space</location>
        <location evidence="1">Extracellular matrix</location>
    </subcellularLocation>
</comment>
<protein>
    <recommendedName>
        <fullName evidence="2">Spondin-1</fullName>
    </recommendedName>
    <alternativeName>
        <fullName evidence="11">F-spondin</fullName>
    </alternativeName>
</protein>
<keyword evidence="9" id="KW-1015">Disulfide bond</keyword>
<evidence type="ECO:0000256" key="1">
    <source>
        <dbReference type="ARBA" id="ARBA00004498"/>
    </source>
</evidence>
<evidence type="ECO:0000259" key="13">
    <source>
        <dbReference type="PROSITE" id="PS51019"/>
    </source>
</evidence>
<evidence type="ECO:0000256" key="11">
    <source>
        <dbReference type="ARBA" id="ARBA00030964"/>
    </source>
</evidence>
<evidence type="ECO:0000256" key="6">
    <source>
        <dbReference type="ARBA" id="ARBA00022729"/>
    </source>
</evidence>
<dbReference type="RefSeq" id="XP_022251578.1">
    <property type="nucleotide sequence ID" value="XM_022395870.1"/>
</dbReference>
<dbReference type="Proteomes" id="UP000694941">
    <property type="component" value="Unplaced"/>
</dbReference>
<evidence type="ECO:0000256" key="12">
    <source>
        <dbReference type="SAM" id="SignalP"/>
    </source>
</evidence>
<keyword evidence="7" id="KW-0677">Repeat</keyword>
<keyword evidence="4" id="KW-0272">Extracellular matrix</keyword>
<dbReference type="InterPro" id="IPR000884">
    <property type="entry name" value="TSP1_rpt"/>
</dbReference>
<keyword evidence="6 12" id="KW-0732">Signal</keyword>
<evidence type="ECO:0000256" key="8">
    <source>
        <dbReference type="ARBA" id="ARBA00022889"/>
    </source>
</evidence>
<dbReference type="InterPro" id="IPR044004">
    <property type="entry name" value="TSP1_spondin_dom"/>
</dbReference>
<dbReference type="NCBIfam" id="NF038123">
    <property type="entry name" value="NF038123_dom"/>
    <property type="match status" value="1"/>
</dbReference>
<dbReference type="InterPro" id="IPR036383">
    <property type="entry name" value="TSP1_rpt_sf"/>
</dbReference>
<dbReference type="InterPro" id="IPR042307">
    <property type="entry name" value="Reeler_sf"/>
</dbReference>
<feature type="domain" description="Reelin" evidence="13">
    <location>
        <begin position="29"/>
        <end position="204"/>
    </location>
</feature>
<dbReference type="Pfam" id="PF06468">
    <property type="entry name" value="Spond_N"/>
    <property type="match status" value="1"/>
</dbReference>
<keyword evidence="15" id="KW-1185">Reference proteome</keyword>
<sequence>MALVCLMLAFLTVGIMKIEMTGAQNIQSEVKFPASISSVYQGNCNNETLGYNMSKTPGDNGFHINILGDPDGYIPGEVYTISLQEYKRHYTIQKFISFVLSVEPKVIANYLNYNNDVPLNVGFFQMYEDGLSKFFEDCPHIIVQTSGIPKSEIQVMWTAPPSMSGCVVFKVKIMEYNDVWYMDDGGLTKELCEKKKQEKQDEEPHITEDCCACQEAKYEVTFEGLWSRHTHPKDFPLSELLPHFSDIIGSSHTADFQMWDYDGFASEGLGLLAKSGTTKKLESELKSESEKIRTIIKARGLWHPNLNGKTYAVFRVDKNHHLVSLLSKVSPSPDWIVGVSALELCVKNCSWVTKKVIDLYPWDAGINDGESYLSTVFPTIPQERIRRITSRHPNSPQSPFFDPTGMPMKPVARLTIARQRIYEKSCDKTEQDERNHPMAEDCDVAEWTSFTPCSVTCGRGIQMRTRNFINKQDARKTECFTKLTEKRYCDVKCERNISCETSNWSDWTTCSVTCGIGSRSRRRNYLNTKAFKICRKDLLEQRSCSESISCEKNSKCAIFHWSEWSPCTSSCGEGTKFRIRLYPNPLETGLCNTDLMQKNTCKDENSDCFSQVSNAKDSFDILNPPLRFYQYRTDNTFSRFKNGIVCVPLSSLTTSATRIHDYNRKPVVDCQVSEWSEFSSCSATCGKSRKERRRRIEIHSRNGGKRCPNKLVQRRKCRNIPKCR</sequence>
<feature type="domain" description="Spondin" evidence="14">
    <location>
        <begin position="206"/>
        <end position="396"/>
    </location>
</feature>
<evidence type="ECO:0000256" key="5">
    <source>
        <dbReference type="ARBA" id="ARBA00022723"/>
    </source>
</evidence>
<dbReference type="Pfam" id="PF00090">
    <property type="entry name" value="TSP_1"/>
    <property type="match status" value="3"/>
</dbReference>
<evidence type="ECO:0000256" key="3">
    <source>
        <dbReference type="ARBA" id="ARBA00022525"/>
    </source>
</evidence>